<accession>A0A224YGH8</accession>
<proteinExistence type="predicted"/>
<evidence type="ECO:0000256" key="1">
    <source>
        <dbReference type="SAM" id="SignalP"/>
    </source>
</evidence>
<feature type="chain" id="PRO_5012330100" description="Secreted protein" evidence="1">
    <location>
        <begin position="28"/>
        <end position="178"/>
    </location>
</feature>
<sequence>MQHFSCHTVLSHCFLVCLFFALRGCTLFEETDNTWLSVSVYKKCCITSNICIHMLSIYCYMGCIENSYSKMNLLKYVNVLLSFFSNCCFYRKVSFNLMSYFILCQHYSRKSKEVTCYRVCALCKQVYVVCVAKPVQNIYLQGLYAQQSLLIEIMLLVTNFPWCFNLYEMSLAKCGIIG</sequence>
<dbReference type="AlphaFoldDB" id="A0A224YGH8"/>
<evidence type="ECO:0000313" key="2">
    <source>
        <dbReference type="EMBL" id="MAA12870.1"/>
    </source>
</evidence>
<dbReference type="EMBL" id="GFPF01001724">
    <property type="protein sequence ID" value="MAA12870.1"/>
    <property type="molecule type" value="Transcribed_RNA"/>
</dbReference>
<keyword evidence="1" id="KW-0732">Signal</keyword>
<reference evidence="2" key="1">
    <citation type="journal article" date="2017" name="Parasit. Vectors">
        <title>Sialotranscriptomics of Rhipicephalus zambeziensis reveals intricate expression profiles of secretory proteins and suggests tight temporal transcriptional regulation during blood-feeding.</title>
        <authorList>
            <person name="de Castro M.H."/>
            <person name="de Klerk D."/>
            <person name="Pienaar R."/>
            <person name="Rees D.J.G."/>
            <person name="Mans B.J."/>
        </authorList>
    </citation>
    <scope>NUCLEOTIDE SEQUENCE</scope>
    <source>
        <tissue evidence="2">Salivary glands</tissue>
    </source>
</reference>
<protein>
    <recommendedName>
        <fullName evidence="3">Secreted protein</fullName>
    </recommendedName>
</protein>
<organism evidence="2">
    <name type="scientific">Rhipicephalus zambeziensis</name>
    <dbReference type="NCBI Taxonomy" id="60191"/>
    <lineage>
        <taxon>Eukaryota</taxon>
        <taxon>Metazoa</taxon>
        <taxon>Ecdysozoa</taxon>
        <taxon>Arthropoda</taxon>
        <taxon>Chelicerata</taxon>
        <taxon>Arachnida</taxon>
        <taxon>Acari</taxon>
        <taxon>Parasitiformes</taxon>
        <taxon>Ixodida</taxon>
        <taxon>Ixodoidea</taxon>
        <taxon>Ixodidae</taxon>
        <taxon>Rhipicephalinae</taxon>
        <taxon>Rhipicephalus</taxon>
        <taxon>Rhipicephalus</taxon>
    </lineage>
</organism>
<feature type="signal peptide" evidence="1">
    <location>
        <begin position="1"/>
        <end position="27"/>
    </location>
</feature>
<evidence type="ECO:0008006" key="3">
    <source>
        <dbReference type="Google" id="ProtNLM"/>
    </source>
</evidence>
<name>A0A224YGH8_9ACAR</name>